<dbReference type="InterPro" id="IPR001841">
    <property type="entry name" value="Znf_RING"/>
</dbReference>
<dbReference type="Pfam" id="PF13639">
    <property type="entry name" value="zf-RING_2"/>
    <property type="match status" value="1"/>
</dbReference>
<keyword evidence="3" id="KW-0862">Zinc</keyword>
<dbReference type="CDD" id="cd16448">
    <property type="entry name" value="RING-H2"/>
    <property type="match status" value="1"/>
</dbReference>
<evidence type="ECO:0000313" key="8">
    <source>
        <dbReference type="EMBL" id="KAL3123718.1"/>
    </source>
</evidence>
<dbReference type="InterPro" id="IPR013083">
    <property type="entry name" value="Znf_RING/FYVE/PHD"/>
</dbReference>
<keyword evidence="1" id="KW-0479">Metal-binding</keyword>
<evidence type="ECO:0000256" key="5">
    <source>
        <dbReference type="SAM" id="MobiDB-lite"/>
    </source>
</evidence>
<evidence type="ECO:0000256" key="6">
    <source>
        <dbReference type="SAM" id="SignalP"/>
    </source>
</evidence>
<dbReference type="Proteomes" id="UP001620626">
    <property type="component" value="Unassembled WGS sequence"/>
</dbReference>
<evidence type="ECO:0000259" key="7">
    <source>
        <dbReference type="PROSITE" id="PS50089"/>
    </source>
</evidence>
<dbReference type="GO" id="GO:0008270">
    <property type="term" value="F:zinc ion binding"/>
    <property type="evidence" value="ECO:0007669"/>
    <property type="project" value="UniProtKB-KW"/>
</dbReference>
<dbReference type="PROSITE" id="PS50089">
    <property type="entry name" value="ZF_RING_2"/>
    <property type="match status" value="1"/>
</dbReference>
<keyword evidence="9" id="KW-1185">Reference proteome</keyword>
<feature type="compositionally biased region" description="Low complexity" evidence="5">
    <location>
        <begin position="328"/>
        <end position="337"/>
    </location>
</feature>
<evidence type="ECO:0000313" key="9">
    <source>
        <dbReference type="Proteomes" id="UP001620626"/>
    </source>
</evidence>
<accession>A0ABD2M8T9</accession>
<dbReference type="PANTHER" id="PTHR22763:SF162">
    <property type="entry name" value="TRANSMEMBRANE E3 UBIQUITIN-PROTEIN LIGASE 1"/>
    <property type="match status" value="1"/>
</dbReference>
<feature type="compositionally biased region" description="Basic and acidic residues" evidence="5">
    <location>
        <begin position="52"/>
        <end position="61"/>
    </location>
</feature>
<name>A0ABD2M8T9_9BILA</name>
<dbReference type="EMBL" id="JBICBT010000089">
    <property type="protein sequence ID" value="KAL3123718.1"/>
    <property type="molecule type" value="Genomic_DNA"/>
</dbReference>
<evidence type="ECO:0000256" key="3">
    <source>
        <dbReference type="ARBA" id="ARBA00022833"/>
    </source>
</evidence>
<feature type="region of interest" description="Disordered" evidence="5">
    <location>
        <begin position="328"/>
        <end position="349"/>
    </location>
</feature>
<keyword evidence="6" id="KW-0732">Signal</keyword>
<reference evidence="8 9" key="1">
    <citation type="submission" date="2024-10" db="EMBL/GenBank/DDBJ databases">
        <authorList>
            <person name="Kim D."/>
        </authorList>
    </citation>
    <scope>NUCLEOTIDE SEQUENCE [LARGE SCALE GENOMIC DNA]</scope>
    <source>
        <strain evidence="8">BH-2024</strain>
    </source>
</reference>
<feature type="signal peptide" evidence="6">
    <location>
        <begin position="1"/>
        <end position="24"/>
    </location>
</feature>
<dbReference type="SUPFAM" id="SSF57850">
    <property type="entry name" value="RING/U-box"/>
    <property type="match status" value="1"/>
</dbReference>
<evidence type="ECO:0000256" key="2">
    <source>
        <dbReference type="ARBA" id="ARBA00022771"/>
    </source>
</evidence>
<dbReference type="PANTHER" id="PTHR22763">
    <property type="entry name" value="RING ZINC FINGER PROTEIN"/>
    <property type="match status" value="1"/>
</dbReference>
<dbReference type="Gene3D" id="3.30.40.10">
    <property type="entry name" value="Zinc/RING finger domain, C3HC4 (zinc finger)"/>
    <property type="match status" value="1"/>
</dbReference>
<feature type="region of interest" description="Disordered" evidence="5">
    <location>
        <begin position="123"/>
        <end position="161"/>
    </location>
</feature>
<keyword evidence="2 4" id="KW-0863">Zinc-finger</keyword>
<feature type="chain" id="PRO_5044868725" description="RING-type domain-containing protein" evidence="6">
    <location>
        <begin position="25"/>
        <end position="349"/>
    </location>
</feature>
<dbReference type="AlphaFoldDB" id="A0ABD2M8T9"/>
<feature type="domain" description="RING-type" evidence="7">
    <location>
        <begin position="76"/>
        <end position="118"/>
    </location>
</feature>
<protein>
    <recommendedName>
        <fullName evidence="7">RING-type domain-containing protein</fullName>
    </recommendedName>
</protein>
<feature type="compositionally biased region" description="Polar residues" evidence="5">
    <location>
        <begin position="135"/>
        <end position="157"/>
    </location>
</feature>
<evidence type="ECO:0000256" key="1">
    <source>
        <dbReference type="ARBA" id="ARBA00022723"/>
    </source>
</evidence>
<feature type="compositionally biased region" description="Polar residues" evidence="5">
    <location>
        <begin position="40"/>
        <end position="51"/>
    </location>
</feature>
<comment type="caution">
    <text evidence="8">The sequence shown here is derived from an EMBL/GenBank/DDBJ whole genome shotgun (WGS) entry which is preliminary data.</text>
</comment>
<feature type="region of interest" description="Disordered" evidence="5">
    <location>
        <begin position="40"/>
        <end position="68"/>
    </location>
</feature>
<proteinExistence type="predicted"/>
<sequence>MKIVQFSIFLFILIFFNVIKLSEQKEGAIRRFTNKINGALTGSSKTNGSDRSSSKKIDRTRSSRKKKEDRKIEGDCSICMEELGSKKKAKLLPCKHGLHLKCLDKLKENGSNKCPVCRADVDTGAPESAPPPLPRTNSAPSQLARNGRNNSWNQSGGSFPAVLRTHSPVEWHPTQWAGGDGFESDDEQLARELQAQEFGRSEGMVHQTPMPHYIGQPPPQIRLIPMPHYGGHPPPQLHQMPMPHYGGQLPPRFRPIQMAHYGGPPVAQFQHNAPSHNHNYNPNDYEVRDMNPGSSYNAGDMAIDAISGLFNGAVRLGSALLSAGTQNYNDHNQQNYNGRHFSRSTSYRY</sequence>
<dbReference type="InterPro" id="IPR050731">
    <property type="entry name" value="HRD1_E3_ubiq-ligases"/>
</dbReference>
<dbReference type="SMART" id="SM00184">
    <property type="entry name" value="RING"/>
    <property type="match status" value="1"/>
</dbReference>
<evidence type="ECO:0000256" key="4">
    <source>
        <dbReference type="PROSITE-ProRule" id="PRU00175"/>
    </source>
</evidence>
<organism evidence="8 9">
    <name type="scientific">Heterodera trifolii</name>
    <dbReference type="NCBI Taxonomy" id="157864"/>
    <lineage>
        <taxon>Eukaryota</taxon>
        <taxon>Metazoa</taxon>
        <taxon>Ecdysozoa</taxon>
        <taxon>Nematoda</taxon>
        <taxon>Chromadorea</taxon>
        <taxon>Rhabditida</taxon>
        <taxon>Tylenchina</taxon>
        <taxon>Tylenchomorpha</taxon>
        <taxon>Tylenchoidea</taxon>
        <taxon>Heteroderidae</taxon>
        <taxon>Heteroderinae</taxon>
        <taxon>Heterodera</taxon>
    </lineage>
</organism>
<gene>
    <name evidence="8" type="ORF">niasHT_002800</name>
</gene>